<dbReference type="GO" id="GO:0015038">
    <property type="term" value="F:glutathione disulfide oxidoreductase activity"/>
    <property type="evidence" value="ECO:0007669"/>
    <property type="project" value="TreeGrafter"/>
</dbReference>
<comment type="caution">
    <text evidence="2">The sequence shown here is derived from an EMBL/GenBank/DDBJ whole genome shotgun (WGS) entry which is preliminary data.</text>
</comment>
<dbReference type="GO" id="GO:0005737">
    <property type="term" value="C:cytoplasm"/>
    <property type="evidence" value="ECO:0007669"/>
    <property type="project" value="TreeGrafter"/>
</dbReference>
<name>A0A9P6DZ13_9AGAM</name>
<reference evidence="2" key="1">
    <citation type="journal article" date="2020" name="Nat. Commun.">
        <title>Large-scale genome sequencing of mycorrhizal fungi provides insights into the early evolution of symbiotic traits.</title>
        <authorList>
            <person name="Miyauchi S."/>
            <person name="Kiss E."/>
            <person name="Kuo A."/>
            <person name="Drula E."/>
            <person name="Kohler A."/>
            <person name="Sanchez-Garcia M."/>
            <person name="Morin E."/>
            <person name="Andreopoulos B."/>
            <person name="Barry K.W."/>
            <person name="Bonito G."/>
            <person name="Buee M."/>
            <person name="Carver A."/>
            <person name="Chen C."/>
            <person name="Cichocki N."/>
            <person name="Clum A."/>
            <person name="Culley D."/>
            <person name="Crous P.W."/>
            <person name="Fauchery L."/>
            <person name="Girlanda M."/>
            <person name="Hayes R.D."/>
            <person name="Keri Z."/>
            <person name="LaButti K."/>
            <person name="Lipzen A."/>
            <person name="Lombard V."/>
            <person name="Magnuson J."/>
            <person name="Maillard F."/>
            <person name="Murat C."/>
            <person name="Nolan M."/>
            <person name="Ohm R.A."/>
            <person name="Pangilinan J."/>
            <person name="Pereira M.F."/>
            <person name="Perotto S."/>
            <person name="Peter M."/>
            <person name="Pfister S."/>
            <person name="Riley R."/>
            <person name="Sitrit Y."/>
            <person name="Stielow J.B."/>
            <person name="Szollosi G."/>
            <person name="Zifcakova L."/>
            <person name="Stursova M."/>
            <person name="Spatafora J.W."/>
            <person name="Tedersoo L."/>
            <person name="Vaario L.M."/>
            <person name="Yamada A."/>
            <person name="Yan M."/>
            <person name="Wang P."/>
            <person name="Xu J."/>
            <person name="Bruns T."/>
            <person name="Baldrian P."/>
            <person name="Vilgalys R."/>
            <person name="Dunand C."/>
            <person name="Henrissat B."/>
            <person name="Grigoriev I.V."/>
            <person name="Hibbett D."/>
            <person name="Nagy L.G."/>
            <person name="Martin F.M."/>
        </authorList>
    </citation>
    <scope>NUCLEOTIDE SEQUENCE</scope>
    <source>
        <strain evidence="2">UP504</strain>
    </source>
</reference>
<dbReference type="Pfam" id="PF00462">
    <property type="entry name" value="Glutaredoxin"/>
    <property type="match status" value="1"/>
</dbReference>
<dbReference type="PROSITE" id="PS51354">
    <property type="entry name" value="GLUTAREDOXIN_2"/>
    <property type="match status" value="1"/>
</dbReference>
<dbReference type="Gene3D" id="3.40.30.10">
    <property type="entry name" value="Glutaredoxin"/>
    <property type="match status" value="1"/>
</dbReference>
<dbReference type="InterPro" id="IPR002109">
    <property type="entry name" value="Glutaredoxin"/>
</dbReference>
<gene>
    <name evidence="2" type="ORF">BS47DRAFT_1360205</name>
</gene>
<accession>A0A9P6DZ13</accession>
<sequence length="112" mass="12301">MAGKEIVENAIAENDIVVFSRSWCSFSKKAKAFINTHEIDGKVISDGKTVKVFELDQIPEGDNIHAYLLDKTQQRTVPNIFIRSQHIGGSDDLHALGRSGRLKGILAPQPSA</sequence>
<dbReference type="GO" id="GO:0005634">
    <property type="term" value="C:nucleus"/>
    <property type="evidence" value="ECO:0007669"/>
    <property type="project" value="TreeGrafter"/>
</dbReference>
<protein>
    <recommendedName>
        <fullName evidence="1">Glutaredoxin domain-containing protein</fullName>
    </recommendedName>
</protein>
<dbReference type="PANTHER" id="PTHR45694">
    <property type="entry name" value="GLUTAREDOXIN 2"/>
    <property type="match status" value="1"/>
</dbReference>
<dbReference type="EMBL" id="MU128938">
    <property type="protein sequence ID" value="KAF9516549.1"/>
    <property type="molecule type" value="Genomic_DNA"/>
</dbReference>
<dbReference type="Proteomes" id="UP000886523">
    <property type="component" value="Unassembled WGS sequence"/>
</dbReference>
<evidence type="ECO:0000313" key="2">
    <source>
        <dbReference type="EMBL" id="KAF9516549.1"/>
    </source>
</evidence>
<organism evidence="2 3">
    <name type="scientific">Hydnum rufescens UP504</name>
    <dbReference type="NCBI Taxonomy" id="1448309"/>
    <lineage>
        <taxon>Eukaryota</taxon>
        <taxon>Fungi</taxon>
        <taxon>Dikarya</taxon>
        <taxon>Basidiomycota</taxon>
        <taxon>Agaricomycotina</taxon>
        <taxon>Agaricomycetes</taxon>
        <taxon>Cantharellales</taxon>
        <taxon>Hydnaceae</taxon>
        <taxon>Hydnum</taxon>
    </lineage>
</organism>
<dbReference type="CDD" id="cd03419">
    <property type="entry name" value="GRX_GRXh_1_2_like"/>
    <property type="match status" value="1"/>
</dbReference>
<feature type="domain" description="Glutaredoxin" evidence="1">
    <location>
        <begin position="16"/>
        <end position="87"/>
    </location>
</feature>
<dbReference type="PANTHER" id="PTHR45694:SF18">
    <property type="entry name" value="GLUTAREDOXIN-1-RELATED"/>
    <property type="match status" value="1"/>
</dbReference>
<dbReference type="AlphaFoldDB" id="A0A9P6DZ13"/>
<dbReference type="GO" id="GO:0034599">
    <property type="term" value="P:cellular response to oxidative stress"/>
    <property type="evidence" value="ECO:0007669"/>
    <property type="project" value="TreeGrafter"/>
</dbReference>
<dbReference type="OrthoDB" id="418495at2759"/>
<dbReference type="InterPro" id="IPR036249">
    <property type="entry name" value="Thioredoxin-like_sf"/>
</dbReference>
<keyword evidence="3" id="KW-1185">Reference proteome</keyword>
<evidence type="ECO:0000313" key="3">
    <source>
        <dbReference type="Proteomes" id="UP000886523"/>
    </source>
</evidence>
<dbReference type="SUPFAM" id="SSF52833">
    <property type="entry name" value="Thioredoxin-like"/>
    <property type="match status" value="1"/>
</dbReference>
<evidence type="ECO:0000259" key="1">
    <source>
        <dbReference type="Pfam" id="PF00462"/>
    </source>
</evidence>
<proteinExistence type="predicted"/>